<dbReference type="Pfam" id="PF02951">
    <property type="entry name" value="GSH-S_N"/>
    <property type="match status" value="1"/>
</dbReference>
<evidence type="ECO:0000313" key="13">
    <source>
        <dbReference type="Proteomes" id="UP000027583"/>
    </source>
</evidence>
<dbReference type="GO" id="GO:0005737">
    <property type="term" value="C:cytoplasm"/>
    <property type="evidence" value="ECO:0007669"/>
    <property type="project" value="TreeGrafter"/>
</dbReference>
<dbReference type="SUPFAM" id="SSF52440">
    <property type="entry name" value="PreATP-grasp domain"/>
    <property type="match status" value="1"/>
</dbReference>
<dbReference type="GO" id="GO:0046872">
    <property type="term" value="F:metal ion binding"/>
    <property type="evidence" value="ECO:0007669"/>
    <property type="project" value="UniProtKB-KW"/>
</dbReference>
<dbReference type="GO" id="GO:0004363">
    <property type="term" value="F:glutathione synthase activity"/>
    <property type="evidence" value="ECO:0007669"/>
    <property type="project" value="UniProtKB-UniRule"/>
</dbReference>
<keyword evidence="6 10" id="KW-0547">Nucleotide-binding</keyword>
<dbReference type="RefSeq" id="WP_031240607.1">
    <property type="nucleotide sequence ID" value="NZ_CBLX010000003.1"/>
</dbReference>
<organism evidence="12 13">
    <name type="scientific">Asaia bogorensis</name>
    <dbReference type="NCBI Taxonomy" id="91915"/>
    <lineage>
        <taxon>Bacteria</taxon>
        <taxon>Pseudomonadati</taxon>
        <taxon>Pseudomonadota</taxon>
        <taxon>Alphaproteobacteria</taxon>
        <taxon>Acetobacterales</taxon>
        <taxon>Acetobacteraceae</taxon>
        <taxon>Asaia</taxon>
    </lineage>
</organism>
<gene>
    <name evidence="10" type="primary">gshB</name>
    <name evidence="12" type="ORF">ASAP_0262</name>
</gene>
<name>A0A060QHP5_9PROT</name>
<evidence type="ECO:0000256" key="1">
    <source>
        <dbReference type="ARBA" id="ARBA00001936"/>
    </source>
</evidence>
<protein>
    <recommendedName>
        <fullName evidence="10">Glutathione synthetase</fullName>
        <ecNumber evidence="10">6.3.2.3</ecNumber>
    </recommendedName>
    <alternativeName>
        <fullName evidence="10">GSH synthetase</fullName>
        <shortName evidence="10">GSH-S</shortName>
        <shortName evidence="10">GSHase</shortName>
    </alternativeName>
    <alternativeName>
        <fullName evidence="10">Glutathione synthase</fullName>
    </alternativeName>
</protein>
<dbReference type="SUPFAM" id="SSF56059">
    <property type="entry name" value="Glutathione synthetase ATP-binding domain-like"/>
    <property type="match status" value="1"/>
</dbReference>
<proteinExistence type="inferred from homology"/>
<keyword evidence="9" id="KW-0464">Manganese</keyword>
<dbReference type="InterPro" id="IPR006284">
    <property type="entry name" value="Glut_synth_pro"/>
</dbReference>
<dbReference type="GO" id="GO:0005524">
    <property type="term" value="F:ATP binding"/>
    <property type="evidence" value="ECO:0007669"/>
    <property type="project" value="UniProtKB-UniRule"/>
</dbReference>
<dbReference type="PANTHER" id="PTHR21621:SF4">
    <property type="entry name" value="GLUTATHIONE SYNTHETASE"/>
    <property type="match status" value="1"/>
</dbReference>
<comment type="cofactor">
    <cofactor evidence="2">
        <name>Mg(2+)</name>
        <dbReference type="ChEBI" id="CHEBI:18420"/>
    </cofactor>
</comment>
<accession>A0A060QHP5</accession>
<comment type="cofactor">
    <cofactor evidence="1">
        <name>Mn(2+)</name>
        <dbReference type="ChEBI" id="CHEBI:29035"/>
    </cofactor>
</comment>
<reference evidence="12 13" key="1">
    <citation type="journal article" date="2014" name="Genome Biol. Evol.">
        <title>Acetic acid bacteria genomes reveal functional traits for adaptation to life in insect guts.</title>
        <authorList>
            <person name="Chouaia B."/>
            <person name="Gaiarsa S."/>
            <person name="Crotti E."/>
            <person name="Comandatore F."/>
            <person name="Degli Esposti M."/>
            <person name="Ricci I."/>
            <person name="Alma A."/>
            <person name="Favia G."/>
            <person name="Bandi C."/>
            <person name="Daffonchio D."/>
        </authorList>
    </citation>
    <scope>NUCLEOTIDE SEQUENCE [LARGE SCALE GENOMIC DNA]</scope>
    <source>
        <strain evidence="12 13">SF2.1</strain>
    </source>
</reference>
<dbReference type="InterPro" id="IPR016185">
    <property type="entry name" value="PreATP-grasp_dom_sf"/>
</dbReference>
<comment type="similarity">
    <text evidence="10">Belongs to the prokaryotic GSH synthase family.</text>
</comment>
<dbReference type="InterPro" id="IPR011761">
    <property type="entry name" value="ATP-grasp"/>
</dbReference>
<keyword evidence="3 10" id="KW-0436">Ligase</keyword>
<dbReference type="PANTHER" id="PTHR21621">
    <property type="entry name" value="RIBOSOMAL PROTEIN S6 MODIFICATION PROTEIN"/>
    <property type="match status" value="1"/>
</dbReference>
<comment type="pathway">
    <text evidence="10">Sulfur metabolism; glutathione biosynthesis; glutathione from L-cysteine and L-glutamate: step 2/2.</text>
</comment>
<dbReference type="Gene3D" id="3.40.50.20">
    <property type="match status" value="1"/>
</dbReference>
<keyword evidence="7 10" id="KW-0067">ATP-binding</keyword>
<dbReference type="InterPro" id="IPR004215">
    <property type="entry name" value="GSHS_N"/>
</dbReference>
<evidence type="ECO:0000256" key="9">
    <source>
        <dbReference type="ARBA" id="ARBA00023211"/>
    </source>
</evidence>
<dbReference type="InterPro" id="IPR013815">
    <property type="entry name" value="ATP_grasp_subdomain_1"/>
</dbReference>
<dbReference type="EMBL" id="CBLX010000003">
    <property type="protein sequence ID" value="CDG38307.1"/>
    <property type="molecule type" value="Genomic_DNA"/>
</dbReference>
<dbReference type="Pfam" id="PF02955">
    <property type="entry name" value="GSH-S_ATP"/>
    <property type="match status" value="1"/>
</dbReference>
<evidence type="ECO:0000256" key="10">
    <source>
        <dbReference type="HAMAP-Rule" id="MF_00162"/>
    </source>
</evidence>
<keyword evidence="5" id="KW-0479">Metal-binding</keyword>
<dbReference type="Proteomes" id="UP000027583">
    <property type="component" value="Unassembled WGS sequence"/>
</dbReference>
<evidence type="ECO:0000256" key="4">
    <source>
        <dbReference type="ARBA" id="ARBA00022684"/>
    </source>
</evidence>
<dbReference type="NCBIfam" id="TIGR01380">
    <property type="entry name" value="glut_syn"/>
    <property type="match status" value="1"/>
</dbReference>
<reference evidence="12 13" key="2">
    <citation type="journal article" date="2014" name="PLoS ONE">
        <title>Evolution of mitochondria reconstructed from the energy metabolism of living bacteria.</title>
        <authorList>
            <person name="Degli Esposti M."/>
            <person name="Chouaia B."/>
            <person name="Comandatore F."/>
            <person name="Crotti E."/>
            <person name="Sassera D."/>
            <person name="Lievens P.M."/>
            <person name="Daffonchio D."/>
            <person name="Bandi C."/>
        </authorList>
    </citation>
    <scope>NUCLEOTIDE SEQUENCE [LARGE SCALE GENOMIC DNA]</scope>
    <source>
        <strain evidence="12 13">SF2.1</strain>
    </source>
</reference>
<keyword evidence="4 10" id="KW-0317">Glutathione biosynthesis</keyword>
<evidence type="ECO:0000256" key="8">
    <source>
        <dbReference type="ARBA" id="ARBA00022842"/>
    </source>
</evidence>
<evidence type="ECO:0000256" key="6">
    <source>
        <dbReference type="ARBA" id="ARBA00022741"/>
    </source>
</evidence>
<evidence type="ECO:0000256" key="7">
    <source>
        <dbReference type="ARBA" id="ARBA00022840"/>
    </source>
</evidence>
<dbReference type="AlphaFoldDB" id="A0A060QHP5"/>
<dbReference type="EC" id="6.3.2.3" evidence="10"/>
<feature type="domain" description="ATP-grasp" evidence="11">
    <location>
        <begin position="138"/>
        <end position="322"/>
    </location>
</feature>
<dbReference type="Gene3D" id="3.30.470.20">
    <property type="entry name" value="ATP-grasp fold, B domain"/>
    <property type="match status" value="1"/>
</dbReference>
<dbReference type="Gene3D" id="3.30.1490.20">
    <property type="entry name" value="ATP-grasp fold, A domain"/>
    <property type="match status" value="1"/>
</dbReference>
<dbReference type="UniPathway" id="UPA00142">
    <property type="reaction ID" value="UER00210"/>
</dbReference>
<evidence type="ECO:0000313" key="12">
    <source>
        <dbReference type="EMBL" id="CDG38307.1"/>
    </source>
</evidence>
<evidence type="ECO:0000256" key="5">
    <source>
        <dbReference type="ARBA" id="ARBA00022723"/>
    </source>
</evidence>
<comment type="catalytic activity">
    <reaction evidence="10">
        <text>gamma-L-glutamyl-L-cysteine + glycine + ATP = glutathione + ADP + phosphate + H(+)</text>
        <dbReference type="Rhea" id="RHEA:13557"/>
        <dbReference type="ChEBI" id="CHEBI:15378"/>
        <dbReference type="ChEBI" id="CHEBI:30616"/>
        <dbReference type="ChEBI" id="CHEBI:43474"/>
        <dbReference type="ChEBI" id="CHEBI:57305"/>
        <dbReference type="ChEBI" id="CHEBI:57925"/>
        <dbReference type="ChEBI" id="CHEBI:58173"/>
        <dbReference type="ChEBI" id="CHEBI:456216"/>
        <dbReference type="EC" id="6.3.2.3"/>
    </reaction>
</comment>
<dbReference type="NCBIfam" id="NF003573">
    <property type="entry name" value="PRK05246.1"/>
    <property type="match status" value="1"/>
</dbReference>
<dbReference type="eggNOG" id="COG0189">
    <property type="taxonomic scope" value="Bacteria"/>
</dbReference>
<dbReference type="PROSITE" id="PS50975">
    <property type="entry name" value="ATP_GRASP"/>
    <property type="match status" value="1"/>
</dbReference>
<keyword evidence="8" id="KW-0460">Magnesium</keyword>
<evidence type="ECO:0000259" key="11">
    <source>
        <dbReference type="PROSITE" id="PS50975"/>
    </source>
</evidence>
<evidence type="ECO:0000256" key="2">
    <source>
        <dbReference type="ARBA" id="ARBA00001946"/>
    </source>
</evidence>
<sequence>MALRIAVQMDPLEHVNINGDSTFALMLEAQRRGHELFVYPVDSLCLGEGGTEKTLHHGRVSARARPVTVQRVQGGHATFGAEQRLDLGETDVVLMRQDPPFDMGYITATHMLEHVHGVGPGKTLVVNDPQAVRNAPEKLLVTHYPDLMPPTLVTWDTEALAEFRARYGDVILKPLYGNGGAGIFRIREGDENFASLLELHFSRSREPLMIQRYEPMVRKGDKRIILADGEPIGAINRVPATGEARSNMHVGGRAEAVALTARDKEICARIGSYLRENGLIFVGIDVIGDWLTEINVTSPTGLQELDRFNDMNSAGLVWDAIEKRLC</sequence>
<evidence type="ECO:0000256" key="3">
    <source>
        <dbReference type="ARBA" id="ARBA00022598"/>
    </source>
</evidence>
<dbReference type="InterPro" id="IPR004218">
    <property type="entry name" value="GSHS_ATP-bd"/>
</dbReference>
<comment type="caution">
    <text evidence="12">The sequence shown here is derived from an EMBL/GenBank/DDBJ whole genome shotgun (WGS) entry which is preliminary data.</text>
</comment>
<dbReference type="HAMAP" id="MF_00162">
    <property type="entry name" value="GSH_S"/>
    <property type="match status" value="1"/>
</dbReference>